<dbReference type="EMBL" id="JABBNT010000003">
    <property type="protein sequence ID" value="NMM44744.1"/>
    <property type="molecule type" value="Genomic_DNA"/>
</dbReference>
<evidence type="ECO:0000259" key="1">
    <source>
        <dbReference type="Pfam" id="PF14588"/>
    </source>
</evidence>
<name>A0A7Y0E030_9PROT</name>
<evidence type="ECO:0000313" key="2">
    <source>
        <dbReference type="EMBL" id="NMM44744.1"/>
    </source>
</evidence>
<feature type="domain" description="Endoribonuclease L-PSP/chorismate mutase-like" evidence="1">
    <location>
        <begin position="7"/>
        <end position="145"/>
    </location>
</feature>
<dbReference type="AlphaFoldDB" id="A0A7Y0E030"/>
<sequence>MAGKIDARLAELGLELPTAPAAAGAYVGYVRSGNQLFVAGQIPIWNGEIRHQGKVGGDLTLEEGQEAARVCALNIIAQAKAALDGDLDRIVRIVKLGGFVNCPADFTDHPKVINGASNLIGDIFGEKGAHARFAMGAGSLPLNVAVEIDAVIEIA</sequence>
<proteinExistence type="predicted"/>
<organism evidence="2 3">
    <name type="scientific">Pacificispira spongiicola</name>
    <dbReference type="NCBI Taxonomy" id="2729598"/>
    <lineage>
        <taxon>Bacteria</taxon>
        <taxon>Pseudomonadati</taxon>
        <taxon>Pseudomonadota</taxon>
        <taxon>Alphaproteobacteria</taxon>
        <taxon>Rhodospirillales</taxon>
        <taxon>Rhodospirillaceae</taxon>
        <taxon>Pacificispira</taxon>
    </lineage>
</organism>
<dbReference type="PANTHER" id="PTHR43760:SF1">
    <property type="entry name" value="ENDORIBONUCLEASE L-PSP_CHORISMATE MUTASE-LIKE DOMAIN-CONTAINING PROTEIN"/>
    <property type="match status" value="1"/>
</dbReference>
<dbReference type="Gene3D" id="3.30.1330.40">
    <property type="entry name" value="RutC-like"/>
    <property type="match status" value="1"/>
</dbReference>
<comment type="caution">
    <text evidence="2">The sequence shown here is derived from an EMBL/GenBank/DDBJ whole genome shotgun (WGS) entry which is preliminary data.</text>
</comment>
<dbReference type="InterPro" id="IPR035959">
    <property type="entry name" value="RutC-like_sf"/>
</dbReference>
<dbReference type="InterPro" id="IPR013813">
    <property type="entry name" value="Endoribo_LPSP/chorism_mut-like"/>
</dbReference>
<dbReference type="PANTHER" id="PTHR43760">
    <property type="entry name" value="ENDORIBONUCLEASE-RELATED"/>
    <property type="match status" value="1"/>
</dbReference>
<gene>
    <name evidence="2" type="ORF">HH303_09660</name>
</gene>
<evidence type="ECO:0000313" key="3">
    <source>
        <dbReference type="Proteomes" id="UP000539372"/>
    </source>
</evidence>
<dbReference type="Proteomes" id="UP000539372">
    <property type="component" value="Unassembled WGS sequence"/>
</dbReference>
<dbReference type="RefSeq" id="WP_169625144.1">
    <property type="nucleotide sequence ID" value="NZ_JABBNT010000003.1"/>
</dbReference>
<dbReference type="CDD" id="cd02199">
    <property type="entry name" value="YjgF_YER057c_UK114_like_1"/>
    <property type="match status" value="1"/>
</dbReference>
<dbReference type="Pfam" id="PF14588">
    <property type="entry name" value="YjgF_endoribonc"/>
    <property type="match status" value="1"/>
</dbReference>
<protein>
    <submittedName>
        <fullName evidence="2">RidA family protein</fullName>
    </submittedName>
</protein>
<accession>A0A7Y0E030</accession>
<dbReference type="SUPFAM" id="SSF55298">
    <property type="entry name" value="YjgF-like"/>
    <property type="match status" value="1"/>
</dbReference>
<reference evidence="2 3" key="1">
    <citation type="submission" date="2020-04" db="EMBL/GenBank/DDBJ databases">
        <title>Rhodospirillaceae bacterium KN72 isolated from deep sea.</title>
        <authorList>
            <person name="Zhang D.-C."/>
        </authorList>
    </citation>
    <scope>NUCLEOTIDE SEQUENCE [LARGE SCALE GENOMIC DNA]</scope>
    <source>
        <strain evidence="2 3">KN72</strain>
    </source>
</reference>
<keyword evidence="3" id="KW-1185">Reference proteome</keyword>